<proteinExistence type="predicted"/>
<name>B1T0C3_9BURK</name>
<dbReference type="Proteomes" id="UP000004814">
    <property type="component" value="Unassembled WGS sequence"/>
</dbReference>
<evidence type="ECO:0000313" key="1">
    <source>
        <dbReference type="EMBL" id="EDT42934.1"/>
    </source>
</evidence>
<comment type="caution">
    <text evidence="1">The sequence shown here is derived from an EMBL/GenBank/DDBJ whole genome shotgun (WGS) entry which is preliminary data.</text>
</comment>
<reference evidence="1 2" key="1">
    <citation type="submission" date="2008-03" db="EMBL/GenBank/DDBJ databases">
        <title>Sequencing of the draft genome and assembly of Burkholderia ambifaria MEX-5.</title>
        <authorList>
            <consortium name="US DOE Joint Genome Institute (JGI-PGF)"/>
            <person name="Copeland A."/>
            <person name="Lucas S."/>
            <person name="Lapidus A."/>
            <person name="Glavina del Rio T."/>
            <person name="Dalin E."/>
            <person name="Tice H."/>
            <person name="Bruce D."/>
            <person name="Goodwin L."/>
            <person name="Pitluck S."/>
            <person name="Larimer F."/>
            <person name="Land M.L."/>
            <person name="Hauser L."/>
            <person name="Tiedje J."/>
            <person name="Richardson P."/>
        </authorList>
    </citation>
    <scope>NUCLEOTIDE SEQUENCE [LARGE SCALE GENOMIC DNA]</scope>
    <source>
        <strain evidence="1 2">MEX-5</strain>
    </source>
</reference>
<organism evidence="1 2">
    <name type="scientific">Burkholderia ambifaria MEX-5</name>
    <dbReference type="NCBI Taxonomy" id="396597"/>
    <lineage>
        <taxon>Bacteria</taxon>
        <taxon>Pseudomonadati</taxon>
        <taxon>Pseudomonadota</taxon>
        <taxon>Betaproteobacteria</taxon>
        <taxon>Burkholderiales</taxon>
        <taxon>Burkholderiaceae</taxon>
        <taxon>Burkholderia</taxon>
        <taxon>Burkholderia cepacia complex</taxon>
    </lineage>
</organism>
<sequence>MAKRGQYFAHLAERHNLTPAELDRFLVDRAISNTEHLTMLNLAPVDLFSQAA</sequence>
<accession>B1T0C3</accession>
<dbReference type="AlphaFoldDB" id="B1T0C3"/>
<gene>
    <name evidence="1" type="ORF">BamMEX5DRAFT_1239</name>
</gene>
<dbReference type="EMBL" id="ABLK01000025">
    <property type="protein sequence ID" value="EDT42934.1"/>
    <property type="molecule type" value="Genomic_DNA"/>
</dbReference>
<protein>
    <submittedName>
        <fullName evidence="1">Uncharacterized protein</fullName>
    </submittedName>
</protein>
<evidence type="ECO:0000313" key="2">
    <source>
        <dbReference type="Proteomes" id="UP000004814"/>
    </source>
</evidence>